<dbReference type="Gene3D" id="3.30.70.100">
    <property type="match status" value="2"/>
</dbReference>
<keyword evidence="4" id="KW-1185">Reference proteome</keyword>
<evidence type="ECO:0000313" key="4">
    <source>
        <dbReference type="Proteomes" id="UP001054889"/>
    </source>
</evidence>
<reference evidence="3" key="2">
    <citation type="submission" date="2021-12" db="EMBL/GenBank/DDBJ databases">
        <title>Resequencing data analysis of finger millet.</title>
        <authorList>
            <person name="Hatakeyama M."/>
            <person name="Aluri S."/>
            <person name="Balachadran M.T."/>
            <person name="Sivarajan S.R."/>
            <person name="Poveda L."/>
            <person name="Shimizu-Inatsugi R."/>
            <person name="Schlapbach R."/>
            <person name="Sreeman S.M."/>
            <person name="Shimizu K.K."/>
        </authorList>
    </citation>
    <scope>NUCLEOTIDE SEQUENCE</scope>
</reference>
<feature type="region of interest" description="Disordered" evidence="1">
    <location>
        <begin position="129"/>
        <end position="161"/>
    </location>
</feature>
<feature type="compositionally biased region" description="Basic and acidic residues" evidence="1">
    <location>
        <begin position="23"/>
        <end position="57"/>
    </location>
</feature>
<feature type="compositionally biased region" description="Basic and acidic residues" evidence="1">
    <location>
        <begin position="320"/>
        <end position="346"/>
    </location>
</feature>
<dbReference type="PANTHER" id="PTHR46413:SF33">
    <property type="entry name" value="HMA DOMAIN-CONTAINING PROTEIN"/>
    <property type="match status" value="1"/>
</dbReference>
<dbReference type="InterPro" id="IPR006121">
    <property type="entry name" value="HMA_dom"/>
</dbReference>
<feature type="compositionally biased region" description="Basic and acidic residues" evidence="1">
    <location>
        <begin position="201"/>
        <end position="214"/>
    </location>
</feature>
<dbReference type="PANTHER" id="PTHR46413">
    <property type="entry name" value="HEAVY METAL-ASSOCIATED ISOPRENYLATED PLANT PROTEIN 6"/>
    <property type="match status" value="1"/>
</dbReference>
<comment type="caution">
    <text evidence="3">The sequence shown here is derived from an EMBL/GenBank/DDBJ whole genome shotgun (WGS) entry which is preliminary data.</text>
</comment>
<organism evidence="3 4">
    <name type="scientific">Eleusine coracana subsp. coracana</name>
    <dbReference type="NCBI Taxonomy" id="191504"/>
    <lineage>
        <taxon>Eukaryota</taxon>
        <taxon>Viridiplantae</taxon>
        <taxon>Streptophyta</taxon>
        <taxon>Embryophyta</taxon>
        <taxon>Tracheophyta</taxon>
        <taxon>Spermatophyta</taxon>
        <taxon>Magnoliopsida</taxon>
        <taxon>Liliopsida</taxon>
        <taxon>Poales</taxon>
        <taxon>Poaceae</taxon>
        <taxon>PACMAD clade</taxon>
        <taxon>Chloridoideae</taxon>
        <taxon>Cynodonteae</taxon>
        <taxon>Eleusininae</taxon>
        <taxon>Eleusine</taxon>
    </lineage>
</organism>
<evidence type="ECO:0000313" key="3">
    <source>
        <dbReference type="EMBL" id="GJM87365.1"/>
    </source>
</evidence>
<accession>A0AAV5BNT3</accession>
<dbReference type="InterPro" id="IPR044594">
    <property type="entry name" value="HIPP01/3/5/6"/>
</dbReference>
<evidence type="ECO:0000259" key="2">
    <source>
        <dbReference type="PROSITE" id="PS50846"/>
    </source>
</evidence>
<dbReference type="InterPro" id="IPR036163">
    <property type="entry name" value="HMA_dom_sf"/>
</dbReference>
<feature type="compositionally biased region" description="Basic and acidic residues" evidence="1">
    <location>
        <begin position="137"/>
        <end position="147"/>
    </location>
</feature>
<feature type="domain" description="HMA" evidence="2">
    <location>
        <begin position="249"/>
        <end position="314"/>
    </location>
</feature>
<dbReference type="CDD" id="cd00371">
    <property type="entry name" value="HMA"/>
    <property type="match status" value="2"/>
</dbReference>
<sequence length="398" mass="43508">MGKKKKRSGGGCGGGGGGQQPKPAEEKAAHEWCEKTAAEDKHQQEDCDNKGKEEKGKKAAALPVVTAVLKVDMHCHGCAKRIRASVRHYTGVEGVALEVDKGSMTVVGRFDAKKLRDRVAKKTNKKVELVVNPNNNKGKDDDEESKKKQQQQQQGGGEFKVHDYGKPDYMCDLYWLDKAYVDRCNKLPFLDIKAIHDYHAKQNKDNKPSKEDNKPSCTGGGGGGGKGNKEDNKEDKGKGGKKPTVPVVATVVLKIGGMGLHCEGCMKRVRAKLFNIKGVEQVTMDMAKNQVTVTGTMDIKPLPGKLQKKMRCPVDVVPANKDKEKDGNKQEGCKDAKDKDNKDGNKQQEGGGGGCKDKDAKALNAEMLMWKTAFYDQHSLLNTEFMLSDDNPNACCVM</sequence>
<dbReference type="AlphaFoldDB" id="A0AAV5BNT3"/>
<feature type="compositionally biased region" description="Gly residues" evidence="1">
    <location>
        <begin position="9"/>
        <end position="19"/>
    </location>
</feature>
<reference evidence="3" key="1">
    <citation type="journal article" date="2018" name="DNA Res.">
        <title>Multiple hybrid de novo genome assembly of finger millet, an orphan allotetraploid crop.</title>
        <authorList>
            <person name="Hatakeyama M."/>
            <person name="Aluri S."/>
            <person name="Balachadran M.T."/>
            <person name="Sivarajan S.R."/>
            <person name="Patrignani A."/>
            <person name="Gruter S."/>
            <person name="Poveda L."/>
            <person name="Shimizu-Inatsugi R."/>
            <person name="Baeten J."/>
            <person name="Francoijs K.J."/>
            <person name="Nataraja K.N."/>
            <person name="Reddy Y.A.N."/>
            <person name="Phadnis S."/>
            <person name="Ravikumar R.L."/>
            <person name="Schlapbach R."/>
            <person name="Sreeman S.M."/>
            <person name="Shimizu K.K."/>
        </authorList>
    </citation>
    <scope>NUCLEOTIDE SEQUENCE</scope>
</reference>
<name>A0AAV5BNT3_ELECO</name>
<dbReference type="PROSITE" id="PS50846">
    <property type="entry name" value="HMA_2"/>
    <property type="match status" value="2"/>
</dbReference>
<feature type="compositionally biased region" description="Basic and acidic residues" evidence="1">
    <location>
        <begin position="227"/>
        <end position="238"/>
    </location>
</feature>
<dbReference type="GO" id="GO:0046872">
    <property type="term" value="F:metal ion binding"/>
    <property type="evidence" value="ECO:0007669"/>
    <property type="project" value="InterPro"/>
</dbReference>
<proteinExistence type="predicted"/>
<dbReference type="Pfam" id="PF00403">
    <property type="entry name" value="HMA"/>
    <property type="match status" value="2"/>
</dbReference>
<feature type="region of interest" description="Disordered" evidence="1">
    <location>
        <begin position="1"/>
        <end position="59"/>
    </location>
</feature>
<evidence type="ECO:0000256" key="1">
    <source>
        <dbReference type="SAM" id="MobiDB-lite"/>
    </source>
</evidence>
<dbReference type="Proteomes" id="UP001054889">
    <property type="component" value="Unassembled WGS sequence"/>
</dbReference>
<feature type="region of interest" description="Disordered" evidence="1">
    <location>
        <begin position="201"/>
        <end position="243"/>
    </location>
</feature>
<dbReference type="EMBL" id="BQKI01000001">
    <property type="protein sequence ID" value="GJM87365.1"/>
    <property type="molecule type" value="Genomic_DNA"/>
</dbReference>
<protein>
    <recommendedName>
        <fullName evidence="2">HMA domain-containing protein</fullName>
    </recommendedName>
</protein>
<dbReference type="SUPFAM" id="SSF55008">
    <property type="entry name" value="HMA, heavy metal-associated domain"/>
    <property type="match status" value="2"/>
</dbReference>
<feature type="domain" description="HMA" evidence="2">
    <location>
        <begin position="64"/>
        <end position="127"/>
    </location>
</feature>
<gene>
    <name evidence="3" type="primary">ga03312</name>
    <name evidence="3" type="ORF">PR202_ga03312</name>
</gene>
<feature type="region of interest" description="Disordered" evidence="1">
    <location>
        <begin position="316"/>
        <end position="357"/>
    </location>
</feature>